<dbReference type="EMBL" id="JAPQKO010000005">
    <property type="protein sequence ID" value="KAJ5162262.1"/>
    <property type="molecule type" value="Genomic_DNA"/>
</dbReference>
<reference evidence="1" key="1">
    <citation type="submission" date="2022-11" db="EMBL/GenBank/DDBJ databases">
        <authorList>
            <person name="Petersen C."/>
        </authorList>
    </citation>
    <scope>NUCLEOTIDE SEQUENCE</scope>
    <source>
        <strain evidence="1">IBT 21917</strain>
    </source>
</reference>
<reference evidence="1" key="2">
    <citation type="journal article" date="2023" name="IMA Fungus">
        <title>Comparative genomic study of the Penicillium genus elucidates a diverse pangenome and 15 lateral gene transfer events.</title>
        <authorList>
            <person name="Petersen C."/>
            <person name="Sorensen T."/>
            <person name="Nielsen M.R."/>
            <person name="Sondergaard T.E."/>
            <person name="Sorensen J.L."/>
            <person name="Fitzpatrick D.A."/>
            <person name="Frisvad J.C."/>
            <person name="Nielsen K.L."/>
        </authorList>
    </citation>
    <scope>NUCLEOTIDE SEQUENCE</scope>
    <source>
        <strain evidence="1">IBT 21917</strain>
    </source>
</reference>
<sequence length="376" mass="42915">MSRFIDRFRAAVSRRRKTLSFSSGNKDLIWKRLPDNVFVILVALCELDDIPSLALTCRLLHRRIFNHEVPISRRYLNLRRRKGECGSVWEKDLSPGDDLTFISELFPPPPPQYTAGEGRGDAEYSLAYLMDLKRCWTTCIRLSYHLADHAVRHRLETDPNARELWSSSKTEQEVVYSKSVGEFQSKLLPAIAYATFFLENSAAADCDSTSSGQVASVDLSIKIQQSILQKAPFTDTQILISTHHCMQLLCSTIRRHMSPDFPYSSSESWVSLLLLNSTFERVVEFFVSVARDEEVRDASSHGSNWSHRKEFLWQMREDLGQYLATTSQMSNGQSSSGPTLDHVWFRAAYQEMFDRGVIPHSAEDPIPVIHWSAVTL</sequence>
<keyword evidence="2" id="KW-1185">Reference proteome</keyword>
<dbReference type="AlphaFoldDB" id="A0A9W9I095"/>
<dbReference type="Proteomes" id="UP001146351">
    <property type="component" value="Unassembled WGS sequence"/>
</dbReference>
<evidence type="ECO:0000313" key="2">
    <source>
        <dbReference type="Proteomes" id="UP001146351"/>
    </source>
</evidence>
<proteinExistence type="predicted"/>
<name>A0A9W9I095_9EURO</name>
<protein>
    <submittedName>
        <fullName evidence="1">Uncharacterized protein</fullName>
    </submittedName>
</protein>
<dbReference type="OrthoDB" id="4467576at2759"/>
<accession>A0A9W9I095</accession>
<comment type="caution">
    <text evidence="1">The sequence shown here is derived from an EMBL/GenBank/DDBJ whole genome shotgun (WGS) entry which is preliminary data.</text>
</comment>
<gene>
    <name evidence="1" type="ORF">N7492_007654</name>
</gene>
<evidence type="ECO:0000313" key="1">
    <source>
        <dbReference type="EMBL" id="KAJ5162262.1"/>
    </source>
</evidence>
<organism evidence="1 2">
    <name type="scientific">Penicillium capsulatum</name>
    <dbReference type="NCBI Taxonomy" id="69766"/>
    <lineage>
        <taxon>Eukaryota</taxon>
        <taxon>Fungi</taxon>
        <taxon>Dikarya</taxon>
        <taxon>Ascomycota</taxon>
        <taxon>Pezizomycotina</taxon>
        <taxon>Eurotiomycetes</taxon>
        <taxon>Eurotiomycetidae</taxon>
        <taxon>Eurotiales</taxon>
        <taxon>Aspergillaceae</taxon>
        <taxon>Penicillium</taxon>
    </lineage>
</organism>